<name>A0A6A6QVT8_9PEZI</name>
<dbReference type="AlphaFoldDB" id="A0A6A6QVT8"/>
<feature type="region of interest" description="Disordered" evidence="1">
    <location>
        <begin position="288"/>
        <end position="309"/>
    </location>
</feature>
<evidence type="ECO:0000313" key="3">
    <source>
        <dbReference type="Proteomes" id="UP000799750"/>
    </source>
</evidence>
<dbReference type="EMBL" id="MU004188">
    <property type="protein sequence ID" value="KAF2495823.1"/>
    <property type="molecule type" value="Genomic_DNA"/>
</dbReference>
<evidence type="ECO:0000256" key="1">
    <source>
        <dbReference type="SAM" id="MobiDB-lite"/>
    </source>
</evidence>
<dbReference type="Proteomes" id="UP000799750">
    <property type="component" value="Unassembled WGS sequence"/>
</dbReference>
<feature type="region of interest" description="Disordered" evidence="1">
    <location>
        <begin position="79"/>
        <end position="109"/>
    </location>
</feature>
<organism evidence="2 3">
    <name type="scientific">Lophium mytilinum</name>
    <dbReference type="NCBI Taxonomy" id="390894"/>
    <lineage>
        <taxon>Eukaryota</taxon>
        <taxon>Fungi</taxon>
        <taxon>Dikarya</taxon>
        <taxon>Ascomycota</taxon>
        <taxon>Pezizomycotina</taxon>
        <taxon>Dothideomycetes</taxon>
        <taxon>Pleosporomycetidae</taxon>
        <taxon>Mytilinidiales</taxon>
        <taxon>Mytilinidiaceae</taxon>
        <taxon>Lophium</taxon>
    </lineage>
</organism>
<accession>A0A6A6QVT8</accession>
<proteinExistence type="predicted"/>
<reference evidence="2" key="1">
    <citation type="journal article" date="2020" name="Stud. Mycol.">
        <title>101 Dothideomycetes genomes: a test case for predicting lifestyles and emergence of pathogens.</title>
        <authorList>
            <person name="Haridas S."/>
            <person name="Albert R."/>
            <person name="Binder M."/>
            <person name="Bloem J."/>
            <person name="Labutti K."/>
            <person name="Salamov A."/>
            <person name="Andreopoulos B."/>
            <person name="Baker S."/>
            <person name="Barry K."/>
            <person name="Bills G."/>
            <person name="Bluhm B."/>
            <person name="Cannon C."/>
            <person name="Castanera R."/>
            <person name="Culley D."/>
            <person name="Daum C."/>
            <person name="Ezra D."/>
            <person name="Gonzalez J."/>
            <person name="Henrissat B."/>
            <person name="Kuo A."/>
            <person name="Liang C."/>
            <person name="Lipzen A."/>
            <person name="Lutzoni F."/>
            <person name="Magnuson J."/>
            <person name="Mondo S."/>
            <person name="Nolan M."/>
            <person name="Ohm R."/>
            <person name="Pangilinan J."/>
            <person name="Park H.-J."/>
            <person name="Ramirez L."/>
            <person name="Alfaro M."/>
            <person name="Sun H."/>
            <person name="Tritt A."/>
            <person name="Yoshinaga Y."/>
            <person name="Zwiers L.-H."/>
            <person name="Turgeon B."/>
            <person name="Goodwin S."/>
            <person name="Spatafora J."/>
            <person name="Crous P."/>
            <person name="Grigoriev I."/>
        </authorList>
    </citation>
    <scope>NUCLEOTIDE SEQUENCE</scope>
    <source>
        <strain evidence="2">CBS 269.34</strain>
    </source>
</reference>
<feature type="compositionally biased region" description="Low complexity" evidence="1">
    <location>
        <begin position="298"/>
        <end position="309"/>
    </location>
</feature>
<keyword evidence="3" id="KW-1185">Reference proteome</keyword>
<sequence>MSGSKLPEGLKKRHTGQSRVYQVASVQIAPDPLTPSAVQACRCTSNRGPQQAEQSAGQTRYAGHLHLAIVHLPAENDTQQGCARKTAPSAAVEPRLEPTTEPMPSSVRPLNRASTDIASVCDIRSAPVLETALPAGVEAQSGCRPGIREGCGLIHVRRAASSPLCLCRSDEPGTPVWFAQDRLLDAPGELRARMDAARATRRASSPGHCPTAVRRERVTPLVQAPGRVGWQKQNTPGRCHLPEAAHLTRFGAADHGSELYRHQSQQGQARCSSDGLANMLGGITYQRPQVQHDEGQRADAAADAAESCY</sequence>
<gene>
    <name evidence="2" type="ORF">BU16DRAFT_560686</name>
</gene>
<protein>
    <submittedName>
        <fullName evidence="2">Uncharacterized protein</fullName>
    </submittedName>
</protein>
<evidence type="ECO:0000313" key="2">
    <source>
        <dbReference type="EMBL" id="KAF2495823.1"/>
    </source>
</evidence>